<organism evidence="2">
    <name type="scientific">Prunus dulcis</name>
    <name type="common">Almond</name>
    <name type="synonym">Amygdalus dulcis</name>
    <dbReference type="NCBI Taxonomy" id="3755"/>
    <lineage>
        <taxon>Eukaryota</taxon>
        <taxon>Viridiplantae</taxon>
        <taxon>Streptophyta</taxon>
        <taxon>Embryophyta</taxon>
        <taxon>Tracheophyta</taxon>
        <taxon>Spermatophyta</taxon>
        <taxon>Magnoliopsida</taxon>
        <taxon>eudicotyledons</taxon>
        <taxon>Gunneridae</taxon>
        <taxon>Pentapetalae</taxon>
        <taxon>rosids</taxon>
        <taxon>fabids</taxon>
        <taxon>Rosales</taxon>
        <taxon>Rosaceae</taxon>
        <taxon>Amygdaloideae</taxon>
        <taxon>Amygdaleae</taxon>
        <taxon>Prunus</taxon>
    </lineage>
</organism>
<name>A0A4Y1RGC7_PRUDU</name>
<feature type="compositionally biased region" description="Basic and acidic residues" evidence="1">
    <location>
        <begin position="44"/>
        <end position="67"/>
    </location>
</feature>
<feature type="region of interest" description="Disordered" evidence="1">
    <location>
        <begin position="1"/>
        <end position="110"/>
    </location>
</feature>
<dbReference type="EMBL" id="AP019301">
    <property type="protein sequence ID" value="BBH02938.1"/>
    <property type="molecule type" value="Genomic_DNA"/>
</dbReference>
<gene>
    <name evidence="2" type="ORF">Prudu_013659</name>
</gene>
<dbReference type="GO" id="GO:0016301">
    <property type="term" value="F:kinase activity"/>
    <property type="evidence" value="ECO:0007669"/>
    <property type="project" value="UniProtKB-KW"/>
</dbReference>
<proteinExistence type="predicted"/>
<evidence type="ECO:0000256" key="1">
    <source>
        <dbReference type="SAM" id="MobiDB-lite"/>
    </source>
</evidence>
<accession>A0A4Y1RGC7</accession>
<feature type="compositionally biased region" description="Polar residues" evidence="1">
    <location>
        <begin position="68"/>
        <end position="78"/>
    </location>
</feature>
<sequence length="190" mass="22523">MRRPQEGQPNNHSNEDRQEMRSAIHSQRSIHERQGPQGGQLDNPHNEDHEERRSAAHSRKFDSHRQATENPSQAQSTKKPPWQRRREGRPSEDNEEISQHRERRQRSRPTMYVEDVKKLVNDRLRDRAGKHYAFHYQNRVGHSSKEILNAFVYTLQMGFRSQSHLKHFKSVMILHKADDALMCKVFVMTL</sequence>
<keyword evidence="2" id="KW-0418">Kinase</keyword>
<feature type="compositionally biased region" description="Basic and acidic residues" evidence="1">
    <location>
        <begin position="13"/>
        <end position="22"/>
    </location>
</feature>
<feature type="compositionally biased region" description="Basic and acidic residues" evidence="1">
    <location>
        <begin position="84"/>
        <end position="100"/>
    </location>
</feature>
<evidence type="ECO:0000313" key="2">
    <source>
        <dbReference type="EMBL" id="BBH02938.1"/>
    </source>
</evidence>
<dbReference type="AlphaFoldDB" id="A0A4Y1RGC7"/>
<reference evidence="2" key="1">
    <citation type="journal article" date="2019" name="Science">
        <title>Mutation of a bHLH transcription factor allowed almond domestication.</title>
        <authorList>
            <person name="Sanchez-Perez R."/>
            <person name="Pavan S."/>
            <person name="Mazzeo R."/>
            <person name="Moldovan C."/>
            <person name="Aiese Cigliano R."/>
            <person name="Del Cueto J."/>
            <person name="Ricciardi F."/>
            <person name="Lotti C."/>
            <person name="Ricciardi L."/>
            <person name="Dicenta F."/>
            <person name="Lopez-Marques R.L."/>
            <person name="Lindberg Moller B."/>
        </authorList>
    </citation>
    <scope>NUCLEOTIDE SEQUENCE</scope>
</reference>
<protein>
    <submittedName>
        <fullName evidence="2">Protein kinase superfamily protein</fullName>
    </submittedName>
</protein>
<keyword evidence="2" id="KW-0808">Transferase</keyword>